<dbReference type="EMBL" id="MZ398240">
    <property type="protein sequence ID" value="QYC96626.1"/>
    <property type="molecule type" value="Genomic_DNA"/>
</dbReference>
<evidence type="ECO:0000313" key="1">
    <source>
        <dbReference type="EMBL" id="QYC96626.1"/>
    </source>
</evidence>
<name>A0AC61N9V3_9CAUD</name>
<reference evidence="1" key="1">
    <citation type="submission" date="2021-06" db="EMBL/GenBank/DDBJ databases">
        <authorList>
            <person name="Tian F."/>
            <person name="Li J."/>
            <person name="Li F."/>
            <person name="Tong Y."/>
        </authorList>
    </citation>
    <scope>NUCLEOTIDE SEQUENCE</scope>
</reference>
<protein>
    <submittedName>
        <fullName evidence="1">Uncharacterized protein</fullName>
    </submittedName>
</protein>
<organism evidence="1 2">
    <name type="scientific">Stenotrophomonas phage BUCT627</name>
    <dbReference type="NCBI Taxonomy" id="2860377"/>
    <lineage>
        <taxon>Viruses</taxon>
        <taxon>Duplodnaviria</taxon>
        <taxon>Heunggongvirae</taxon>
        <taxon>Uroviricota</taxon>
        <taxon>Caudoviricetes</taxon>
        <taxon>Beaumontvirinae</taxon>
        <taxon>Bixiavirus</taxon>
        <taxon>Bixiavirus BUCT627</taxon>
    </lineage>
</organism>
<dbReference type="Proteomes" id="UP000826192">
    <property type="component" value="Segment"/>
</dbReference>
<proteinExistence type="predicted"/>
<keyword evidence="2" id="KW-1185">Reference proteome</keyword>
<accession>A0AC61N9V3</accession>
<evidence type="ECO:0000313" key="2">
    <source>
        <dbReference type="Proteomes" id="UP000826192"/>
    </source>
</evidence>
<sequence length="52" mass="6349">MKAKTIDRNLNRKRNWKRNSSRRFMRSNYRMRWGSFDPVALGFMIDRVEANA</sequence>